<dbReference type="SUPFAM" id="SSF56281">
    <property type="entry name" value="Metallo-hydrolase/oxidoreductase"/>
    <property type="match status" value="1"/>
</dbReference>
<proteinExistence type="predicted"/>
<keyword evidence="2" id="KW-1185">Reference proteome</keyword>
<sequence>MPTWICDGCGLEHPDSPEPPPDGGCVLDRGEVGIEERGDIGRHGQRWITHEELAAQPHRTVHRDHGLGLHSFRREPRFAIGQWSFLARTPHGNLLWDPPAYLDDEVVDLVGELGGAAVVATSHPHMFAAQVSWSHAFGRVPVLVNADDLEWLPRTDPVLEPWRDLAEPLPGIRLIQLGGHMRGSSVALTGDGSLLTGDTISGVPTGYPGWVSFTRNYPKLVPMSPAVVRRIVDRLDAYEYDRLYTLGGDAVERDAKRVVHRSAESHIRWASGEFDHLT</sequence>
<name>A0ABP9QS95_9PSEU</name>
<comment type="caution">
    <text evidence="1">The sequence shown here is derived from an EMBL/GenBank/DDBJ whole genome shotgun (WGS) entry which is preliminary data.</text>
</comment>
<reference evidence="2" key="1">
    <citation type="journal article" date="2019" name="Int. J. Syst. Evol. Microbiol.">
        <title>The Global Catalogue of Microorganisms (GCM) 10K type strain sequencing project: providing services to taxonomists for standard genome sequencing and annotation.</title>
        <authorList>
            <consortium name="The Broad Institute Genomics Platform"/>
            <consortium name="The Broad Institute Genome Sequencing Center for Infectious Disease"/>
            <person name="Wu L."/>
            <person name="Ma J."/>
        </authorList>
    </citation>
    <scope>NUCLEOTIDE SEQUENCE [LARGE SCALE GENOMIC DNA]</scope>
    <source>
        <strain evidence="2">JCM 18303</strain>
    </source>
</reference>
<dbReference type="PANTHER" id="PTHR36839">
    <property type="entry name" value="METALLO-BETA-LACTAMASE FAMILY PROTEIN (AFU_ORTHOLOGUE AFUA_5G12770)"/>
    <property type="match status" value="1"/>
</dbReference>
<dbReference type="InterPro" id="IPR036866">
    <property type="entry name" value="RibonucZ/Hydroxyglut_hydro"/>
</dbReference>
<accession>A0ABP9QS95</accession>
<evidence type="ECO:0000313" key="2">
    <source>
        <dbReference type="Proteomes" id="UP001428817"/>
    </source>
</evidence>
<dbReference type="RefSeq" id="WP_185060552.1">
    <property type="nucleotide sequence ID" value="NZ_BAABJP010000036.1"/>
</dbReference>
<dbReference type="Proteomes" id="UP001428817">
    <property type="component" value="Unassembled WGS sequence"/>
</dbReference>
<evidence type="ECO:0000313" key="1">
    <source>
        <dbReference type="EMBL" id="GAA5166560.1"/>
    </source>
</evidence>
<protein>
    <submittedName>
        <fullName evidence="1">MBL fold metallo-hydrolase</fullName>
    </submittedName>
</protein>
<dbReference type="Gene3D" id="3.60.15.10">
    <property type="entry name" value="Ribonuclease Z/Hydroxyacylglutathione hydrolase-like"/>
    <property type="match status" value="1"/>
</dbReference>
<gene>
    <name evidence="1" type="ORF">GCM10023321_57850</name>
</gene>
<organism evidence="1 2">
    <name type="scientific">Pseudonocardia eucalypti</name>
    <dbReference type="NCBI Taxonomy" id="648755"/>
    <lineage>
        <taxon>Bacteria</taxon>
        <taxon>Bacillati</taxon>
        <taxon>Actinomycetota</taxon>
        <taxon>Actinomycetes</taxon>
        <taxon>Pseudonocardiales</taxon>
        <taxon>Pseudonocardiaceae</taxon>
        <taxon>Pseudonocardia</taxon>
    </lineage>
</organism>
<dbReference type="EMBL" id="BAABJP010000036">
    <property type="protein sequence ID" value="GAA5166560.1"/>
    <property type="molecule type" value="Genomic_DNA"/>
</dbReference>
<dbReference type="PANTHER" id="PTHR36839:SF1">
    <property type="entry name" value="METALLO-BETA-LACTAMASE FAMILY PROTEIN (AFU_ORTHOLOGUE AFUA_5G12770)"/>
    <property type="match status" value="1"/>
</dbReference>